<accession>A0A1H8FRU3</accession>
<protein>
    <recommendedName>
        <fullName evidence="5">DUF917 domain-containing protein</fullName>
    </recommendedName>
</protein>
<evidence type="ECO:0000259" key="2">
    <source>
        <dbReference type="Pfam" id="PF20906"/>
    </source>
</evidence>
<dbReference type="RefSeq" id="WP_055502380.1">
    <property type="nucleotide sequence ID" value="NZ_BBZG01000001.1"/>
</dbReference>
<dbReference type="Pfam" id="PF20906">
    <property type="entry name" value="S-Me-THD_C"/>
    <property type="match status" value="1"/>
</dbReference>
<dbReference type="STRING" id="46177.SAMN05660976_07331"/>
<organism evidence="3 4">
    <name type="scientific">Nonomuraea pusilla</name>
    <dbReference type="NCBI Taxonomy" id="46177"/>
    <lineage>
        <taxon>Bacteria</taxon>
        <taxon>Bacillati</taxon>
        <taxon>Actinomycetota</taxon>
        <taxon>Actinomycetes</taxon>
        <taxon>Streptosporangiales</taxon>
        <taxon>Streptosporangiaceae</taxon>
        <taxon>Nonomuraea</taxon>
    </lineage>
</organism>
<dbReference type="InterPro" id="IPR010318">
    <property type="entry name" value="S-Me-THD_N"/>
</dbReference>
<keyword evidence="4" id="KW-1185">Reference proteome</keyword>
<evidence type="ECO:0000259" key="1">
    <source>
        <dbReference type="Pfam" id="PF06032"/>
    </source>
</evidence>
<dbReference type="InterPro" id="IPR024071">
    <property type="entry name" value="S-Me-THD_C_sf"/>
</dbReference>
<evidence type="ECO:0000313" key="4">
    <source>
        <dbReference type="Proteomes" id="UP000198953"/>
    </source>
</evidence>
<reference evidence="3 4" key="1">
    <citation type="submission" date="2016-10" db="EMBL/GenBank/DDBJ databases">
        <authorList>
            <person name="de Groot N.N."/>
        </authorList>
    </citation>
    <scope>NUCLEOTIDE SEQUENCE [LARGE SCALE GENOMIC DNA]</scope>
    <source>
        <strain evidence="3 4">DSM 43357</strain>
    </source>
</reference>
<dbReference type="Proteomes" id="UP000198953">
    <property type="component" value="Unassembled WGS sequence"/>
</dbReference>
<dbReference type="Gene3D" id="3.40.1610.10">
    <property type="entry name" value="CV3147-like domain"/>
    <property type="match status" value="1"/>
</dbReference>
<dbReference type="Pfam" id="PF06032">
    <property type="entry name" value="S-Me-THD_N"/>
    <property type="match status" value="1"/>
</dbReference>
<evidence type="ECO:0008006" key="5">
    <source>
        <dbReference type="Google" id="ProtNLM"/>
    </source>
</evidence>
<evidence type="ECO:0000313" key="3">
    <source>
        <dbReference type="EMBL" id="SEN34521.1"/>
    </source>
</evidence>
<dbReference type="Gene3D" id="2.40.390.10">
    <property type="entry name" value="CV3147-like"/>
    <property type="match status" value="1"/>
</dbReference>
<feature type="domain" description="S-Me-THD-like C-terminal" evidence="2">
    <location>
        <begin position="177"/>
        <end position="379"/>
    </location>
</feature>
<dbReference type="EMBL" id="FOBF01000025">
    <property type="protein sequence ID" value="SEN34521.1"/>
    <property type="molecule type" value="Genomic_DNA"/>
</dbReference>
<proteinExistence type="predicted"/>
<feature type="domain" description="S-Me-THD N-terminal" evidence="1">
    <location>
        <begin position="15"/>
        <end position="172"/>
    </location>
</feature>
<gene>
    <name evidence="3" type="ORF">SAMN05660976_07331</name>
</gene>
<sequence>MSGPARPGERRIAVEDVPALLAGAEFYSTSAAGEGIEFAGLWLEDLLAHTGPVRLVAAAELDPATPCAAVGAMGSTIAMAELPPSGEEAEVLARDLAGRVGGPLGAVMPLNAASVNALLPVAAAAVLGLPLIDCDGMGRVFPLIHQTTYELAGLPLCPLAVVSAGHDSVLLDTGSVRAERLARSMAQAAGGWLLCGLYPTRAGELGDAAIHGSMSRVLEVGRVLCGHAAEGARREPSAPTPGEGRGTAPHERLLRELVAATGASVLGGGRIVEIGPSVRQAGTVYPGNPLGLVVNDHDSGRLIRLEAHNELVLALADGALTAAVPDLLCLLDRGTMRMTGPERLSAGDQVDVLCVPAAPVWHGAAGLALGGPGAFGFPLRHPREGGR</sequence>
<dbReference type="InterPro" id="IPR027479">
    <property type="entry name" value="S-Me-THD_N_sf"/>
</dbReference>
<dbReference type="InterPro" id="IPR048350">
    <property type="entry name" value="S-Me-THD-like_C"/>
</dbReference>
<dbReference type="SUPFAM" id="SSF160991">
    <property type="entry name" value="CV3147-like"/>
    <property type="match status" value="1"/>
</dbReference>
<dbReference type="AlphaFoldDB" id="A0A1H8FRU3"/>
<name>A0A1H8FRU3_9ACTN</name>